<accession>A0AAP2DGE9</accession>
<evidence type="ECO:0000259" key="8">
    <source>
        <dbReference type="SMART" id="SM00014"/>
    </source>
</evidence>
<keyword evidence="2" id="KW-1003">Cell membrane</keyword>
<dbReference type="Gene3D" id="1.20.144.10">
    <property type="entry name" value="Phosphatidic acid phosphatase type 2/haloperoxidase"/>
    <property type="match status" value="1"/>
</dbReference>
<keyword evidence="10" id="KW-1185">Reference proteome</keyword>
<evidence type="ECO:0000256" key="1">
    <source>
        <dbReference type="ARBA" id="ARBA00004651"/>
    </source>
</evidence>
<evidence type="ECO:0000313" key="9">
    <source>
        <dbReference type="EMBL" id="MBT1695881.1"/>
    </source>
</evidence>
<dbReference type="SUPFAM" id="SSF48317">
    <property type="entry name" value="Acid phosphatase/Vanadium-dependent haloperoxidase"/>
    <property type="match status" value="1"/>
</dbReference>
<name>A0AAP2DGE9_9BACT</name>
<dbReference type="PANTHER" id="PTHR14969:SF62">
    <property type="entry name" value="DECAPRENYLPHOSPHORYL-5-PHOSPHORIBOSE PHOSPHATASE RV3807C-RELATED"/>
    <property type="match status" value="1"/>
</dbReference>
<dbReference type="SMART" id="SM00014">
    <property type="entry name" value="acidPPc"/>
    <property type="match status" value="1"/>
</dbReference>
<gene>
    <name evidence="9" type="ORF">KK083_03260</name>
</gene>
<dbReference type="Pfam" id="PF01569">
    <property type="entry name" value="PAP2"/>
    <property type="match status" value="1"/>
</dbReference>
<dbReference type="PANTHER" id="PTHR14969">
    <property type="entry name" value="SPHINGOSINE-1-PHOSPHATE PHOSPHOHYDROLASE"/>
    <property type="match status" value="1"/>
</dbReference>
<feature type="transmembrane region" description="Helical" evidence="7">
    <location>
        <begin position="12"/>
        <end position="32"/>
    </location>
</feature>
<dbReference type="AlphaFoldDB" id="A0AAP2DGE9"/>
<evidence type="ECO:0000256" key="6">
    <source>
        <dbReference type="ARBA" id="ARBA00023136"/>
    </source>
</evidence>
<comment type="caution">
    <text evidence="9">The sequence shown here is derived from an EMBL/GenBank/DDBJ whole genome shotgun (WGS) entry which is preliminary data.</text>
</comment>
<dbReference type="GO" id="GO:0005886">
    <property type="term" value="C:plasma membrane"/>
    <property type="evidence" value="ECO:0007669"/>
    <property type="project" value="UniProtKB-SubCell"/>
</dbReference>
<keyword evidence="3 7" id="KW-0812">Transmembrane</keyword>
<dbReference type="EMBL" id="JAHESF010000002">
    <property type="protein sequence ID" value="MBT1695881.1"/>
    <property type="molecule type" value="Genomic_DNA"/>
</dbReference>
<keyword evidence="5 7" id="KW-1133">Transmembrane helix</keyword>
<feature type="transmembrane region" description="Helical" evidence="7">
    <location>
        <begin position="181"/>
        <end position="199"/>
    </location>
</feature>
<protein>
    <submittedName>
        <fullName evidence="9">Phosphatase PAP2 family protein</fullName>
    </submittedName>
</protein>
<evidence type="ECO:0000256" key="7">
    <source>
        <dbReference type="SAM" id="Phobius"/>
    </source>
</evidence>
<feature type="transmembrane region" description="Helical" evidence="7">
    <location>
        <begin position="155"/>
        <end position="175"/>
    </location>
</feature>
<organism evidence="9 10">
    <name type="scientific">Chryseosolibacter histidini</name>
    <dbReference type="NCBI Taxonomy" id="2782349"/>
    <lineage>
        <taxon>Bacteria</taxon>
        <taxon>Pseudomonadati</taxon>
        <taxon>Bacteroidota</taxon>
        <taxon>Cytophagia</taxon>
        <taxon>Cytophagales</taxon>
        <taxon>Chryseotaleaceae</taxon>
        <taxon>Chryseosolibacter</taxon>
    </lineage>
</organism>
<sequence>MTHDRIDAGFRKFLITLYLIVFATLLILTVSIEKGADVLLINGLNTPFLDLFFSLFTYVGDGVILVPFIVCACFVRFRDAMMWTSVATLNGLIINLFKHTFFPSSGRPIKLLAPELLHFIAGVEVHSKYSYPSGHTATIFSVITFLALTTGNRRLTLALMAVALLVGYSRIYLLQHFLVDVTGGAMLGCFSAVVVFYLFSLTRNVPAWMNARLEMKIRMPQNTRVIGNR</sequence>
<dbReference type="GO" id="GO:0016787">
    <property type="term" value="F:hydrolase activity"/>
    <property type="evidence" value="ECO:0007669"/>
    <property type="project" value="UniProtKB-KW"/>
</dbReference>
<feature type="domain" description="Phosphatidic acid phosphatase type 2/haloperoxidase" evidence="8">
    <location>
        <begin position="77"/>
        <end position="196"/>
    </location>
</feature>
<evidence type="ECO:0000256" key="5">
    <source>
        <dbReference type="ARBA" id="ARBA00022989"/>
    </source>
</evidence>
<feature type="transmembrane region" description="Helical" evidence="7">
    <location>
        <begin position="52"/>
        <end position="75"/>
    </location>
</feature>
<dbReference type="InterPro" id="IPR036938">
    <property type="entry name" value="PAP2/HPO_sf"/>
</dbReference>
<evidence type="ECO:0000313" key="10">
    <source>
        <dbReference type="Proteomes" id="UP001319200"/>
    </source>
</evidence>
<dbReference type="RefSeq" id="WP_254160662.1">
    <property type="nucleotide sequence ID" value="NZ_JAHESF010000002.1"/>
</dbReference>
<evidence type="ECO:0000256" key="4">
    <source>
        <dbReference type="ARBA" id="ARBA00022801"/>
    </source>
</evidence>
<dbReference type="InterPro" id="IPR000326">
    <property type="entry name" value="PAP2/HPO"/>
</dbReference>
<keyword evidence="6 7" id="KW-0472">Membrane</keyword>
<evidence type="ECO:0000256" key="3">
    <source>
        <dbReference type="ARBA" id="ARBA00022692"/>
    </source>
</evidence>
<proteinExistence type="predicted"/>
<comment type="subcellular location">
    <subcellularLocation>
        <location evidence="1">Cell membrane</location>
        <topology evidence="1">Multi-pass membrane protein</topology>
    </subcellularLocation>
</comment>
<reference evidence="9 10" key="1">
    <citation type="submission" date="2021-05" db="EMBL/GenBank/DDBJ databases">
        <title>A Polyphasic approach of four new species of the genus Ohtaekwangia: Ohtaekwangia histidinii sp. nov., Ohtaekwangia cretensis sp. nov., Ohtaekwangia indiensis sp. nov., Ohtaekwangia reichenbachii sp. nov. from diverse environment.</title>
        <authorList>
            <person name="Octaviana S."/>
        </authorList>
    </citation>
    <scope>NUCLEOTIDE SEQUENCE [LARGE SCALE GENOMIC DNA]</scope>
    <source>
        <strain evidence="9 10">PWU4</strain>
    </source>
</reference>
<dbReference type="Proteomes" id="UP001319200">
    <property type="component" value="Unassembled WGS sequence"/>
</dbReference>
<keyword evidence="4" id="KW-0378">Hydrolase</keyword>
<evidence type="ECO:0000256" key="2">
    <source>
        <dbReference type="ARBA" id="ARBA00022475"/>
    </source>
</evidence>